<keyword evidence="1" id="KW-0812">Transmembrane</keyword>
<name>A0A2T0KHI8_9ACTN</name>
<feature type="transmembrane region" description="Helical" evidence="1">
    <location>
        <begin position="20"/>
        <end position="41"/>
    </location>
</feature>
<protein>
    <submittedName>
        <fullName evidence="2">Uncharacterized protein</fullName>
    </submittedName>
</protein>
<proteinExistence type="predicted"/>
<evidence type="ECO:0000256" key="1">
    <source>
        <dbReference type="SAM" id="Phobius"/>
    </source>
</evidence>
<feature type="transmembrane region" description="Helical" evidence="1">
    <location>
        <begin position="237"/>
        <end position="258"/>
    </location>
</feature>
<gene>
    <name evidence="2" type="ORF">CLV67_104225</name>
</gene>
<dbReference type="AlphaFoldDB" id="A0A2T0KHI8"/>
<feature type="transmembrane region" description="Helical" evidence="1">
    <location>
        <begin position="290"/>
        <end position="309"/>
    </location>
</feature>
<sequence length="356" mass="37749">MAGIVDFRQLFASAGAGHGVLMRVFALWVLATWCAEVVWGGFTVADYPMVVLFLGPLYGSAAVLIREVVRRRGGGWPSMVLMAAAFGLVQAGLVDVTLFDRGALADTEFAAWNESAVRTWVPVLGFSAEQLFGFVGNHVWLSICAPIAVVEACSSPGRRREPWLGRWSAGVFAVLYVVASLLIRSDTGYDPSPVQVGFVVVVVVGLVSAALWWRPGVRWRREGVCGRREGVLAREGGPGPLVLGAGVLGAQLVTWFFGTDWWGTGLRVAVLVVVVVLVVRWAVSERHVLAVWGACLVAAAGAAFLAPPYAAAPGWLMVVSDVTGAVIVVSVLVVAYRRLGRGLPPRVGAGQVSGTT</sequence>
<keyword evidence="1" id="KW-1133">Transmembrane helix</keyword>
<dbReference type="Proteomes" id="UP000239415">
    <property type="component" value="Unassembled WGS sequence"/>
</dbReference>
<dbReference type="OrthoDB" id="8478704at2"/>
<evidence type="ECO:0000313" key="2">
    <source>
        <dbReference type="EMBL" id="PRX22697.1"/>
    </source>
</evidence>
<feature type="transmembrane region" description="Helical" evidence="1">
    <location>
        <begin position="264"/>
        <end position="283"/>
    </location>
</feature>
<feature type="transmembrane region" description="Helical" evidence="1">
    <location>
        <begin position="164"/>
        <end position="183"/>
    </location>
</feature>
<reference evidence="2 3" key="1">
    <citation type="submission" date="2018-03" db="EMBL/GenBank/DDBJ databases">
        <title>Genomic Encyclopedia of Archaeal and Bacterial Type Strains, Phase II (KMG-II): from individual species to whole genera.</title>
        <authorList>
            <person name="Goeker M."/>
        </authorList>
    </citation>
    <scope>NUCLEOTIDE SEQUENCE [LARGE SCALE GENOMIC DNA]</scope>
    <source>
        <strain evidence="2 3">DSM 43146</strain>
    </source>
</reference>
<feature type="transmembrane region" description="Helical" evidence="1">
    <location>
        <begin position="131"/>
        <end position="152"/>
    </location>
</feature>
<keyword evidence="1" id="KW-0472">Membrane</keyword>
<keyword evidence="3" id="KW-1185">Reference proteome</keyword>
<accession>A0A2T0KHI8</accession>
<organism evidence="2 3">
    <name type="scientific">Actinoplanes italicus</name>
    <dbReference type="NCBI Taxonomy" id="113567"/>
    <lineage>
        <taxon>Bacteria</taxon>
        <taxon>Bacillati</taxon>
        <taxon>Actinomycetota</taxon>
        <taxon>Actinomycetes</taxon>
        <taxon>Micromonosporales</taxon>
        <taxon>Micromonosporaceae</taxon>
        <taxon>Actinoplanes</taxon>
    </lineage>
</organism>
<evidence type="ECO:0000313" key="3">
    <source>
        <dbReference type="Proteomes" id="UP000239415"/>
    </source>
</evidence>
<feature type="transmembrane region" description="Helical" evidence="1">
    <location>
        <begin position="47"/>
        <end position="65"/>
    </location>
</feature>
<feature type="transmembrane region" description="Helical" evidence="1">
    <location>
        <begin position="195"/>
        <end position="213"/>
    </location>
</feature>
<feature type="transmembrane region" description="Helical" evidence="1">
    <location>
        <begin position="77"/>
        <end position="99"/>
    </location>
</feature>
<feature type="transmembrane region" description="Helical" evidence="1">
    <location>
        <begin position="315"/>
        <end position="336"/>
    </location>
</feature>
<dbReference type="EMBL" id="PVMZ01000004">
    <property type="protein sequence ID" value="PRX22697.1"/>
    <property type="molecule type" value="Genomic_DNA"/>
</dbReference>
<comment type="caution">
    <text evidence="2">The sequence shown here is derived from an EMBL/GenBank/DDBJ whole genome shotgun (WGS) entry which is preliminary data.</text>
</comment>